<reference evidence="2" key="1">
    <citation type="journal article" date="2019" name="Int. J. Syst. Evol. Microbiol.">
        <title>The Global Catalogue of Microorganisms (GCM) 10K type strain sequencing project: providing services to taxonomists for standard genome sequencing and annotation.</title>
        <authorList>
            <consortium name="The Broad Institute Genomics Platform"/>
            <consortium name="The Broad Institute Genome Sequencing Center for Infectious Disease"/>
            <person name="Wu L."/>
            <person name="Ma J."/>
        </authorList>
    </citation>
    <scope>NUCLEOTIDE SEQUENCE [LARGE SCALE GENOMIC DNA]</scope>
    <source>
        <strain evidence="2">KCTC 23707</strain>
    </source>
</reference>
<dbReference type="InterPro" id="IPR010323">
    <property type="entry name" value="DUF924"/>
</dbReference>
<dbReference type="Proteomes" id="UP001597373">
    <property type="component" value="Unassembled WGS sequence"/>
</dbReference>
<protein>
    <submittedName>
        <fullName evidence="1">DUF924 family protein</fullName>
    </submittedName>
</protein>
<evidence type="ECO:0000313" key="2">
    <source>
        <dbReference type="Proteomes" id="UP001597373"/>
    </source>
</evidence>
<dbReference type="SUPFAM" id="SSF48452">
    <property type="entry name" value="TPR-like"/>
    <property type="match status" value="1"/>
</dbReference>
<dbReference type="Pfam" id="PF06041">
    <property type="entry name" value="DUF924"/>
    <property type="match status" value="1"/>
</dbReference>
<dbReference type="EMBL" id="JBHUIR010000001">
    <property type="protein sequence ID" value="MFD2258217.1"/>
    <property type="molecule type" value="Genomic_DNA"/>
</dbReference>
<proteinExistence type="predicted"/>
<name>A0ABW5DAV2_9HYPH</name>
<gene>
    <name evidence="1" type="ORF">ACFSMZ_00345</name>
</gene>
<dbReference type="InterPro" id="IPR011990">
    <property type="entry name" value="TPR-like_helical_dom_sf"/>
</dbReference>
<organism evidence="1 2">
    <name type="scientific">Chelativorans composti</name>
    <dbReference type="NCBI Taxonomy" id="768533"/>
    <lineage>
        <taxon>Bacteria</taxon>
        <taxon>Pseudomonadati</taxon>
        <taxon>Pseudomonadota</taxon>
        <taxon>Alphaproteobacteria</taxon>
        <taxon>Hyphomicrobiales</taxon>
        <taxon>Phyllobacteriaceae</taxon>
        <taxon>Chelativorans</taxon>
    </lineage>
</organism>
<keyword evidence="2" id="KW-1185">Reference proteome</keyword>
<sequence length="183" mass="20956">MAENWITEVLTFWFKELEPSKWFAPDPDVDQQIATRFKDLWMALSANPPAAATTDPRAALAAVIVLDQFPRNMFRGTAQAFVTDDLALFLARQALDARLDEKLAPEERLFLYMPFQHSEIAAVQSRSVALFEKLGMEEPLRYAKEHRDIVYRFGRFPHRNKVLGRHSTEAELEFMAGHAGFGQ</sequence>
<evidence type="ECO:0000313" key="1">
    <source>
        <dbReference type="EMBL" id="MFD2258217.1"/>
    </source>
</evidence>
<dbReference type="Gene3D" id="1.25.40.10">
    <property type="entry name" value="Tetratricopeptide repeat domain"/>
    <property type="match status" value="1"/>
</dbReference>
<dbReference type="RefSeq" id="WP_345097534.1">
    <property type="nucleotide sequence ID" value="NZ_BAABGS010000002.1"/>
</dbReference>
<comment type="caution">
    <text evidence="1">The sequence shown here is derived from an EMBL/GenBank/DDBJ whole genome shotgun (WGS) entry which is preliminary data.</text>
</comment>
<dbReference type="Gene3D" id="1.20.58.320">
    <property type="entry name" value="TPR-like"/>
    <property type="match status" value="1"/>
</dbReference>
<accession>A0ABW5DAV2</accession>